<dbReference type="AlphaFoldDB" id="A0A109JDB5"/>
<dbReference type="Gene3D" id="1.20.1530.20">
    <property type="match status" value="1"/>
</dbReference>
<protein>
    <recommendedName>
        <fullName evidence="4">Bile acid:sodium symporter</fullName>
    </recommendedName>
</protein>
<feature type="transmembrane region" description="Helical" evidence="1">
    <location>
        <begin position="135"/>
        <end position="157"/>
    </location>
</feature>
<evidence type="ECO:0000313" key="2">
    <source>
        <dbReference type="EMBL" id="KWV46818.1"/>
    </source>
</evidence>
<feature type="transmembrane region" description="Helical" evidence="1">
    <location>
        <begin position="37"/>
        <end position="53"/>
    </location>
</feature>
<keyword evidence="3" id="KW-1185">Reference proteome</keyword>
<gene>
    <name evidence="2" type="ORF">AS156_20495</name>
</gene>
<comment type="caution">
    <text evidence="2">The sequence shown here is derived from an EMBL/GenBank/DDBJ whole genome shotgun (WGS) entry which is preliminary data.</text>
</comment>
<accession>A0A109JDB5</accession>
<dbReference type="PIRSF" id="PIRSF026166">
    <property type="entry name" value="UCP026166"/>
    <property type="match status" value="1"/>
</dbReference>
<proteinExistence type="predicted"/>
<dbReference type="OrthoDB" id="9792271at2"/>
<feature type="transmembrane region" description="Helical" evidence="1">
    <location>
        <begin position="163"/>
        <end position="184"/>
    </location>
</feature>
<feature type="transmembrane region" description="Helical" evidence="1">
    <location>
        <begin position="281"/>
        <end position="303"/>
    </location>
</feature>
<dbReference type="PANTHER" id="PTHR18640:SF5">
    <property type="entry name" value="SODIUM_BILE ACID COTRANSPORTER 7"/>
    <property type="match status" value="1"/>
</dbReference>
<evidence type="ECO:0000256" key="1">
    <source>
        <dbReference type="SAM" id="Phobius"/>
    </source>
</evidence>
<dbReference type="GO" id="GO:0005886">
    <property type="term" value="C:plasma membrane"/>
    <property type="evidence" value="ECO:0007669"/>
    <property type="project" value="TreeGrafter"/>
</dbReference>
<dbReference type="RefSeq" id="WP_066513871.1">
    <property type="nucleotide sequence ID" value="NZ_LNCU01000115.1"/>
</dbReference>
<keyword evidence="1" id="KW-0812">Transmembrane</keyword>
<name>A0A109JDB5_9BRAD</name>
<evidence type="ECO:0008006" key="4">
    <source>
        <dbReference type="Google" id="ProtNLM"/>
    </source>
</evidence>
<feature type="transmembrane region" description="Helical" evidence="1">
    <location>
        <begin position="101"/>
        <end position="123"/>
    </location>
</feature>
<keyword evidence="1" id="KW-0472">Membrane</keyword>
<evidence type="ECO:0000313" key="3">
    <source>
        <dbReference type="Proteomes" id="UP000057737"/>
    </source>
</evidence>
<dbReference type="PANTHER" id="PTHR18640">
    <property type="entry name" value="SOLUTE CARRIER FAMILY 10 MEMBER 7"/>
    <property type="match status" value="1"/>
</dbReference>
<feature type="transmembrane region" description="Helical" evidence="1">
    <location>
        <begin position="12"/>
        <end position="31"/>
    </location>
</feature>
<dbReference type="Proteomes" id="UP000057737">
    <property type="component" value="Unassembled WGS sequence"/>
</dbReference>
<dbReference type="Pfam" id="PF13593">
    <property type="entry name" value="SBF_like"/>
    <property type="match status" value="1"/>
</dbReference>
<organism evidence="2 3">
    <name type="scientific">Bradyrhizobium macuxiense</name>
    <dbReference type="NCBI Taxonomy" id="1755647"/>
    <lineage>
        <taxon>Bacteria</taxon>
        <taxon>Pseudomonadati</taxon>
        <taxon>Pseudomonadota</taxon>
        <taxon>Alphaproteobacteria</taxon>
        <taxon>Hyphomicrobiales</taxon>
        <taxon>Nitrobacteraceae</taxon>
        <taxon>Bradyrhizobium</taxon>
    </lineage>
</organism>
<dbReference type="EMBL" id="LNCU01000115">
    <property type="protein sequence ID" value="KWV46818.1"/>
    <property type="molecule type" value="Genomic_DNA"/>
</dbReference>
<feature type="transmembrane region" description="Helical" evidence="1">
    <location>
        <begin position="236"/>
        <end position="260"/>
    </location>
</feature>
<feature type="transmembrane region" description="Helical" evidence="1">
    <location>
        <begin position="74"/>
        <end position="95"/>
    </location>
</feature>
<keyword evidence="1" id="KW-1133">Transmembrane helix</keyword>
<reference evidence="2 3" key="1">
    <citation type="submission" date="2015-11" db="EMBL/GenBank/DDBJ databases">
        <title>Draft Genome Sequence of the Strain BR 10303 (Bradyrhizobium sp.) isolated from nodules of Centrolobium paraense.</title>
        <authorList>
            <person name="Zelli J.E."/>
            <person name="Simoes-Araujo J.L."/>
            <person name="Barauna A.C."/>
            <person name="Silva K."/>
        </authorList>
    </citation>
    <scope>NUCLEOTIDE SEQUENCE [LARGE SCALE GENOMIC DNA]</scope>
    <source>
        <strain evidence="2 3">BR 10303</strain>
    </source>
</reference>
<sequence length="337" mass="34856">MSVSRLRSLANVDLYSVAIVGMVGLATLLPLQGQGTVIGGYGTNAAIAVLFFLHGAKLSTEEALVGARHWRLHLAIFFATFGLFPLLGLAAHALAPQLLTPALWAGVILICILPSTVQSSVAFTSIAGGNVSAALCSATASNLLGIVATPLLAGVLLSSHGGFSGNAAFDIVLQLLVPFVAGQLSRPLIGNWIAKHSAMVGLVDRGSILLIVYTAFSEGVSHGIWHQVDAAQMITVLAVDAVLLALVLFITNFGSGLLGFSREDRIAIMFCGSKKSLASGLPMASVLLAGQSVGLIVLPLMLFHQIQLMTCAALARRYAGGEQAASRGGVPVLVKAR</sequence>
<dbReference type="InterPro" id="IPR016833">
    <property type="entry name" value="Put_Na-Bile_cotransptr"/>
</dbReference>
<dbReference type="InterPro" id="IPR038770">
    <property type="entry name" value="Na+/solute_symporter_sf"/>
</dbReference>